<feature type="chain" id="PRO_5017922280" evidence="1">
    <location>
        <begin position="45"/>
        <end position="734"/>
    </location>
</feature>
<proteinExistence type="predicted"/>
<accession>A0A3N7HVY9</accession>
<evidence type="ECO:0000313" key="2">
    <source>
        <dbReference type="EMBL" id="RQP26477.1"/>
    </source>
</evidence>
<sequence>MQSTLGRAASRPPAATPRRRLPSRWFACAAASAALLGAWNTAQAATIRAVANNAFVSATATGTSFLTATAQTASTWEQFEIVSNANGTVSFKATISGNYVSADIGLAAPNTSKLISNRTAINGWEQFTLVPQGNGTVAIRAAANNLYVSADLNIGGALVANRNTVQAWEQFVISDQPTTPPGTAPDFGPNVHIYSPSTPNLQSQIDSIYNAQQPNHFGPRRDAILLQPGTYNNLRIPVGFYTQVLGLGSHPDQVYVNGDLRSNAYLDGDNATQNFWRGAENFSVTPSLGIGNNTMQWAVSQAIPFRRMHVRGNIRLNQNNGWSSGGWFSDVLVDGQVNSASQQQWISRNSQWGSWTGSNWNMVFVGVPNPPAGNFPTAGQRYTKVAQTPIIREKPYLFIDANGNYAVRVPSLRTNSAGISWANGATTPGTTVPIDQFFIAKPSDSAATINAQLAAGKHILFTPGIYVLTQTIQVNNPNTILFGLGFPTLRSDNGQPLVKTADVDGLTISGLFLDAGSAESGVLMEIGPNGASANHAANPTVLHDLFFRIGGAAAGRVGIGLSLNSNNTIVDHTWLWRADHGAGVGWTTNPSANGLWVNGNDVTIYGLFVEHFESYQVVWNGNGGRVYFYQSEIPYDVPSQSSWNSPTGRGYASYKVADSVTSHEAWGLGIYSVFTNGGILLDRAIEVPNTPNVRFHDMISVCLGNNGGIVHVINNTGAQTVCNAAGTPTVTNFP</sequence>
<evidence type="ECO:0000313" key="3">
    <source>
        <dbReference type="Proteomes" id="UP000267464"/>
    </source>
</evidence>
<dbReference type="SUPFAM" id="SSF51126">
    <property type="entry name" value="Pectin lyase-like"/>
    <property type="match status" value="1"/>
</dbReference>
<keyword evidence="3" id="KW-1185">Reference proteome</keyword>
<dbReference type="Proteomes" id="UP000267464">
    <property type="component" value="Unassembled WGS sequence"/>
</dbReference>
<keyword evidence="1" id="KW-0732">Signal</keyword>
<dbReference type="AlphaFoldDB" id="A0A3N7HVY9"/>
<organism evidence="2 3">
    <name type="scientific">Piscinibacter terrae</name>
    <dbReference type="NCBI Taxonomy" id="2496871"/>
    <lineage>
        <taxon>Bacteria</taxon>
        <taxon>Pseudomonadati</taxon>
        <taxon>Pseudomonadota</taxon>
        <taxon>Betaproteobacteria</taxon>
        <taxon>Burkholderiales</taxon>
        <taxon>Sphaerotilaceae</taxon>
        <taxon>Piscinibacter</taxon>
    </lineage>
</organism>
<reference evidence="2 3" key="2">
    <citation type="submission" date="2018-12" db="EMBL/GenBank/DDBJ databases">
        <title>Rhizobacter gummiphilus sp. nov., a rubber-degrading bacterium isolated from the soil of a botanical garden in Japan.</title>
        <authorList>
            <person name="Shunsuke S.S."/>
        </authorList>
    </citation>
    <scope>NUCLEOTIDE SEQUENCE [LARGE SCALE GENOMIC DNA]</scope>
    <source>
        <strain evidence="2 3">S-16</strain>
    </source>
</reference>
<comment type="caution">
    <text evidence="2">The sequence shown here is derived from an EMBL/GenBank/DDBJ whole genome shotgun (WGS) entry which is preliminary data.</text>
</comment>
<dbReference type="RefSeq" id="WP_124539163.1">
    <property type="nucleotide sequence ID" value="NZ_QUSW01000001.1"/>
</dbReference>
<dbReference type="InterPro" id="IPR008999">
    <property type="entry name" value="Actin-crosslinking"/>
</dbReference>
<dbReference type="OrthoDB" id="2479530at2"/>
<gene>
    <name evidence="2" type="ORF">DZC73_05575</name>
</gene>
<dbReference type="Gene3D" id="2.160.20.10">
    <property type="entry name" value="Single-stranded right-handed beta-helix, Pectin lyase-like"/>
    <property type="match status" value="1"/>
</dbReference>
<dbReference type="EMBL" id="QUSW01000001">
    <property type="protein sequence ID" value="RQP26477.1"/>
    <property type="molecule type" value="Genomic_DNA"/>
</dbReference>
<dbReference type="InterPro" id="IPR011050">
    <property type="entry name" value="Pectin_lyase_fold/virulence"/>
</dbReference>
<name>A0A3N7HVY9_9BURK</name>
<dbReference type="InterPro" id="IPR012334">
    <property type="entry name" value="Pectin_lyas_fold"/>
</dbReference>
<dbReference type="CDD" id="cd00257">
    <property type="entry name" value="beta-trefoil_FSCN-like"/>
    <property type="match status" value="1"/>
</dbReference>
<protein>
    <submittedName>
        <fullName evidence="2">Coagulation factor 5/8 type domain-containing protein</fullName>
    </submittedName>
</protein>
<feature type="signal peptide" evidence="1">
    <location>
        <begin position="1"/>
        <end position="44"/>
    </location>
</feature>
<reference evidence="2 3" key="1">
    <citation type="submission" date="2018-08" db="EMBL/GenBank/DDBJ databases">
        <authorList>
            <person name="Khan S.A."/>
            <person name="Jeon C.O."/>
            <person name="Chun B.H."/>
            <person name="Jeong S.E."/>
        </authorList>
    </citation>
    <scope>NUCLEOTIDE SEQUENCE [LARGE SCALE GENOMIC DNA]</scope>
    <source>
        <strain evidence="2 3">S-16</strain>
    </source>
</reference>
<dbReference type="SUPFAM" id="SSF50405">
    <property type="entry name" value="Actin-crosslinking proteins"/>
    <property type="match status" value="1"/>
</dbReference>
<evidence type="ECO:0000256" key="1">
    <source>
        <dbReference type="SAM" id="SignalP"/>
    </source>
</evidence>
<dbReference type="Gene3D" id="2.80.10.50">
    <property type="match status" value="1"/>
</dbReference>
<dbReference type="CDD" id="cd23669">
    <property type="entry name" value="GH55_SacteLam55A-like"/>
    <property type="match status" value="1"/>
</dbReference>
<dbReference type="InterPro" id="IPR059186">
    <property type="entry name" value="SACTE_4363"/>
</dbReference>